<evidence type="ECO:0000313" key="2">
    <source>
        <dbReference type="EMBL" id="JAC84882.1"/>
    </source>
</evidence>
<organism evidence="2">
    <name type="scientific">Clytia hemisphaerica</name>
    <dbReference type="NCBI Taxonomy" id="252671"/>
    <lineage>
        <taxon>Eukaryota</taxon>
        <taxon>Metazoa</taxon>
        <taxon>Cnidaria</taxon>
        <taxon>Hydrozoa</taxon>
        <taxon>Hydroidolina</taxon>
        <taxon>Leptothecata</taxon>
        <taxon>Obeliida</taxon>
        <taxon>Clytiidae</taxon>
        <taxon>Clytia</taxon>
    </lineage>
</organism>
<dbReference type="EMBL" id="GBGP01000317">
    <property type="protein sequence ID" value="JAC84882.1"/>
    <property type="molecule type" value="mRNA"/>
</dbReference>
<feature type="region of interest" description="Disordered" evidence="1">
    <location>
        <begin position="70"/>
        <end position="101"/>
    </location>
</feature>
<feature type="compositionally biased region" description="Polar residues" evidence="1">
    <location>
        <begin position="88"/>
        <end position="101"/>
    </location>
</feature>
<proteinExistence type="evidence at transcript level"/>
<evidence type="ECO:0000256" key="1">
    <source>
        <dbReference type="SAM" id="MobiDB-lite"/>
    </source>
</evidence>
<sequence length="101" mass="11662">MISSIKFRLLYNRMALLKILTTMVQLQQTLQIIQHHICCHLPRPHFRHQLSVMVISLPSIIPLLQLQPLRPQQPPKSVKRANVRRVNWNGSPNASNNVVSN</sequence>
<name>A0A069DMZ0_9CNID</name>
<reference evidence="2" key="1">
    <citation type="journal article" date="2014" name="PLoS Genet.">
        <title>Differential Responses to Wnt and PCP Disruption Predict Expression and Developmental Function of Conserved and Novel Genes in a Cnidarian.</title>
        <authorList>
            <person name="Lapebie P."/>
            <person name="Ruggiero A."/>
            <person name="Barreau C."/>
            <person name="Chevalier S."/>
            <person name="Chang P."/>
            <person name="Dru P."/>
            <person name="Houliston E."/>
            <person name="Momose T."/>
        </authorList>
    </citation>
    <scope>NUCLEOTIDE SEQUENCE</scope>
</reference>
<accession>A0A069DMZ0</accession>
<dbReference type="AlphaFoldDB" id="A0A069DMZ0"/>
<protein>
    <submittedName>
        <fullName evidence="2">POU domain protein</fullName>
    </submittedName>
</protein>